<feature type="region of interest" description="Disordered" evidence="1">
    <location>
        <begin position="89"/>
        <end position="158"/>
    </location>
</feature>
<protein>
    <submittedName>
        <fullName evidence="2">Expressed protein</fullName>
    </submittedName>
</protein>
<evidence type="ECO:0000313" key="3">
    <source>
        <dbReference type="Proteomes" id="UP001153365"/>
    </source>
</evidence>
<feature type="compositionally biased region" description="Low complexity" evidence="1">
    <location>
        <begin position="17"/>
        <end position="29"/>
    </location>
</feature>
<proteinExistence type="predicted"/>
<dbReference type="Proteomes" id="UP001153365">
    <property type="component" value="Unassembled WGS sequence"/>
</dbReference>
<sequence length="299" mass="32406">MTNFSKHQRHASLIDLSSTPSTPFTSVSSLRSPDKTLHRTDTSESQYVAFPAIPESSRIHSFSSALNYVSTSLKPFKKPSISYPSAHLPGSSSAMGNGLKTAFGSSPYRPTRPSSSSADSPMKPASIDGLKRSRTTTASTVQLAISRKRSKSDLDPEAYRSWSNSQIALHSIRQPGTPSHKPCSQGSSASLNYLGSPGAPAIKKPRHSNDITPASLIRHKHRTHGSFSSVSGTLTREIKMPNPPASPSSPMRCKNNLRIDVHRTQSHRRTQSTEPETKNANNYGQPVRPTYLGGVGVYL</sequence>
<evidence type="ECO:0000313" key="2">
    <source>
        <dbReference type="EMBL" id="CAH7678507.1"/>
    </source>
</evidence>
<feature type="compositionally biased region" description="Basic residues" evidence="1">
    <location>
        <begin position="1"/>
        <end position="10"/>
    </location>
</feature>
<accession>A0AAV0B4W6</accession>
<dbReference type="EMBL" id="CALTRL010003198">
    <property type="protein sequence ID" value="CAH7678507.1"/>
    <property type="molecule type" value="Genomic_DNA"/>
</dbReference>
<feature type="compositionally biased region" description="Basic and acidic residues" evidence="1">
    <location>
        <begin position="32"/>
        <end position="42"/>
    </location>
</feature>
<feature type="region of interest" description="Disordered" evidence="1">
    <location>
        <begin position="1"/>
        <end position="42"/>
    </location>
</feature>
<keyword evidence="3" id="KW-1185">Reference proteome</keyword>
<feature type="non-terminal residue" evidence="2">
    <location>
        <position position="299"/>
    </location>
</feature>
<dbReference type="AlphaFoldDB" id="A0AAV0B4W6"/>
<reference evidence="2" key="1">
    <citation type="submission" date="2022-06" db="EMBL/GenBank/DDBJ databases">
        <authorList>
            <consortium name="SYNGENTA / RWTH Aachen University"/>
        </authorList>
    </citation>
    <scope>NUCLEOTIDE SEQUENCE</scope>
</reference>
<evidence type="ECO:0000256" key="1">
    <source>
        <dbReference type="SAM" id="MobiDB-lite"/>
    </source>
</evidence>
<comment type="caution">
    <text evidence="2">The sequence shown here is derived from an EMBL/GenBank/DDBJ whole genome shotgun (WGS) entry which is preliminary data.</text>
</comment>
<feature type="compositionally biased region" description="Low complexity" evidence="1">
    <location>
        <begin position="105"/>
        <end position="117"/>
    </location>
</feature>
<feature type="non-terminal residue" evidence="2">
    <location>
        <position position="1"/>
    </location>
</feature>
<feature type="compositionally biased region" description="Polar residues" evidence="1">
    <location>
        <begin position="272"/>
        <end position="284"/>
    </location>
</feature>
<name>A0AAV0B4W6_PHAPC</name>
<gene>
    <name evidence="2" type="ORF">PPACK8108_LOCUS13035</name>
</gene>
<organism evidence="2 3">
    <name type="scientific">Phakopsora pachyrhizi</name>
    <name type="common">Asian soybean rust disease fungus</name>
    <dbReference type="NCBI Taxonomy" id="170000"/>
    <lineage>
        <taxon>Eukaryota</taxon>
        <taxon>Fungi</taxon>
        <taxon>Dikarya</taxon>
        <taxon>Basidiomycota</taxon>
        <taxon>Pucciniomycotina</taxon>
        <taxon>Pucciniomycetes</taxon>
        <taxon>Pucciniales</taxon>
        <taxon>Phakopsoraceae</taxon>
        <taxon>Phakopsora</taxon>
    </lineage>
</organism>
<feature type="region of interest" description="Disordered" evidence="1">
    <location>
        <begin position="263"/>
        <end position="288"/>
    </location>
</feature>